<name>A0A1G9XF43_9ACTN</name>
<dbReference type="Pfam" id="PF05949">
    <property type="entry name" value="DUF881"/>
    <property type="match status" value="1"/>
</dbReference>
<protein>
    <submittedName>
        <fullName evidence="3">Uncharacterized conserved protein YlxW, UPF0749 family</fullName>
    </submittedName>
</protein>
<keyword evidence="4" id="KW-1185">Reference proteome</keyword>
<dbReference type="AlphaFoldDB" id="A0A1G9XF43"/>
<dbReference type="PANTHER" id="PTHR37313:SF1">
    <property type="entry name" value="UPF0749 PROTEIN RV1823"/>
    <property type="match status" value="1"/>
</dbReference>
<evidence type="ECO:0000256" key="2">
    <source>
        <dbReference type="SAM" id="Coils"/>
    </source>
</evidence>
<sequence length="297" mass="31878">MPERDDLPPRVILPLLDRVQRQSLDEDYLFAAERRAQRAAATGTHADVRRGGGHPRRVAAVAVAVFGIMASTAAVQTQQNASVADEGRASLLARIDGESDRVGRLQEQIADLREVNADGEQRALELGEQQQAVTARLRRLQVRTGFVAVRGEGIRVTVTDEATGTPDGAVKDEDLALLVDGLWAAGAEAVSVNGHRLTAMSAIRVSGVAIEVNGVGIASPYTVLVIGDPLSLQANFFDTSSGLAFNDLSQRYGFKFDMQNEDELSLPQAPLAMRVLRWADQGSSQDGKPGQSEEVQP</sequence>
<keyword evidence="2" id="KW-0175">Coiled coil</keyword>
<dbReference type="GO" id="GO:0005886">
    <property type="term" value="C:plasma membrane"/>
    <property type="evidence" value="ECO:0007669"/>
    <property type="project" value="TreeGrafter"/>
</dbReference>
<accession>A0A1G9XF43</accession>
<proteinExistence type="inferred from homology"/>
<evidence type="ECO:0000256" key="1">
    <source>
        <dbReference type="ARBA" id="ARBA00009108"/>
    </source>
</evidence>
<dbReference type="Proteomes" id="UP000199004">
    <property type="component" value="Unassembled WGS sequence"/>
</dbReference>
<feature type="coiled-coil region" evidence="2">
    <location>
        <begin position="95"/>
        <end position="122"/>
    </location>
</feature>
<dbReference type="EMBL" id="FNIC01000001">
    <property type="protein sequence ID" value="SDM95066.1"/>
    <property type="molecule type" value="Genomic_DNA"/>
</dbReference>
<dbReference type="PANTHER" id="PTHR37313">
    <property type="entry name" value="UPF0749 PROTEIN RV1825"/>
    <property type="match status" value="1"/>
</dbReference>
<dbReference type="Gene3D" id="3.30.70.1880">
    <property type="entry name" value="Protein of unknown function DUF881"/>
    <property type="match status" value="1"/>
</dbReference>
<dbReference type="OrthoDB" id="3218134at2"/>
<dbReference type="STRING" id="1005944.SAMN05192576_1344"/>
<evidence type="ECO:0000313" key="3">
    <source>
        <dbReference type="EMBL" id="SDM95066.1"/>
    </source>
</evidence>
<evidence type="ECO:0000313" key="4">
    <source>
        <dbReference type="Proteomes" id="UP000199004"/>
    </source>
</evidence>
<organism evidence="3 4">
    <name type="scientific">Nocardioides szechwanensis</name>
    <dbReference type="NCBI Taxonomy" id="1005944"/>
    <lineage>
        <taxon>Bacteria</taxon>
        <taxon>Bacillati</taxon>
        <taxon>Actinomycetota</taxon>
        <taxon>Actinomycetes</taxon>
        <taxon>Propionibacteriales</taxon>
        <taxon>Nocardioidaceae</taxon>
        <taxon>Nocardioides</taxon>
    </lineage>
</organism>
<gene>
    <name evidence="3" type="ORF">SAMN05192576_1344</name>
</gene>
<reference evidence="3 4" key="1">
    <citation type="submission" date="2016-10" db="EMBL/GenBank/DDBJ databases">
        <authorList>
            <person name="de Groot N.N."/>
        </authorList>
    </citation>
    <scope>NUCLEOTIDE SEQUENCE [LARGE SCALE GENOMIC DNA]</scope>
    <source>
        <strain evidence="3 4">CGMCC 1.11147</strain>
    </source>
</reference>
<dbReference type="RefSeq" id="WP_091022911.1">
    <property type="nucleotide sequence ID" value="NZ_BKAE01000001.1"/>
</dbReference>
<dbReference type="InterPro" id="IPR010273">
    <property type="entry name" value="DUF881"/>
</dbReference>
<comment type="similarity">
    <text evidence="1">Belongs to the UPF0749 family.</text>
</comment>